<dbReference type="GO" id="GO:0006434">
    <property type="term" value="P:seryl-tRNA aminoacylation"/>
    <property type="evidence" value="ECO:0007669"/>
    <property type="project" value="UniProtKB-UniRule"/>
</dbReference>
<dbReference type="GO" id="GO:0005737">
    <property type="term" value="C:cytoplasm"/>
    <property type="evidence" value="ECO:0007669"/>
    <property type="project" value="UniProtKB-SubCell"/>
</dbReference>
<evidence type="ECO:0000256" key="15">
    <source>
        <dbReference type="SAM" id="Coils"/>
    </source>
</evidence>
<evidence type="ECO:0000259" key="16">
    <source>
        <dbReference type="PROSITE" id="PS50862"/>
    </source>
</evidence>
<evidence type="ECO:0000313" key="18">
    <source>
        <dbReference type="Proteomes" id="UP000059074"/>
    </source>
</evidence>
<dbReference type="UniPathway" id="UPA00906">
    <property type="reaction ID" value="UER00895"/>
</dbReference>
<sequence>MFDIKWIRDNPEAFDAGLARRGLGALSAELIALDEARRSHITKLQEAQARRNAASKEIGKAKASKDEATASALMAEVATLKEFLTSGEEEERVLDGKLRDALSVIPNLPLEDVPEGKDEKDNVEVRRVGEPPKLEGINQPLQHFELGERLGLMDFERAAKLSGARFVVLRGALARLERALGAFMLDLQTGTNGYTEHIVPLLVRDDAAYGTAQLPKFSEDLFRTENGFWLIPTAEVSLTNLVREEILDEDALPMRLTAQTPCFRSEAGSAGRDTRGMIRQHQFTKVELVSITTAEQALDEHERMTACAEEVLKRLGLPFRTMLLCTGDMGFASRKTYDIEVWLPGENTYREISSCSVCGDFQGRRMNARYRPKGAKDTRFVHTLNGSGLAVGRTLIAVMENYQQADGSILVPEVLRPYMGGLERIEKVQ</sequence>
<dbReference type="InterPro" id="IPR015866">
    <property type="entry name" value="Ser-tRNA-synth_1_N"/>
</dbReference>
<feature type="coiled-coil region" evidence="15">
    <location>
        <begin position="37"/>
        <end position="64"/>
    </location>
</feature>
<evidence type="ECO:0000256" key="4">
    <source>
        <dbReference type="ARBA" id="ARBA00022490"/>
    </source>
</evidence>
<dbReference type="RefSeq" id="WP_068461052.1">
    <property type="nucleotide sequence ID" value="NZ_LMTR01000045.1"/>
</dbReference>
<dbReference type="InterPro" id="IPR033729">
    <property type="entry name" value="SerRS_core"/>
</dbReference>
<comment type="function">
    <text evidence="12">Catalyzes the attachment of serine to tRNA(Ser). Is also able to aminoacylate tRNA(Sec) with serine, to form the misacylated tRNA L-seryl-tRNA(Sec), which will be further converted into selenocysteinyl-tRNA(Sec).</text>
</comment>
<organism evidence="17 18">
    <name type="scientific">Hyphomicrobium sulfonivorans</name>
    <dbReference type="NCBI Taxonomy" id="121290"/>
    <lineage>
        <taxon>Bacteria</taxon>
        <taxon>Pseudomonadati</taxon>
        <taxon>Pseudomonadota</taxon>
        <taxon>Alphaproteobacteria</taxon>
        <taxon>Hyphomicrobiales</taxon>
        <taxon>Hyphomicrobiaceae</taxon>
        <taxon>Hyphomicrobium</taxon>
    </lineage>
</organism>
<dbReference type="GO" id="GO:0005524">
    <property type="term" value="F:ATP binding"/>
    <property type="evidence" value="ECO:0007669"/>
    <property type="project" value="UniProtKB-UniRule"/>
</dbReference>
<dbReference type="PIRSF" id="PIRSF001529">
    <property type="entry name" value="Ser-tRNA-synth_IIa"/>
    <property type="match status" value="1"/>
</dbReference>
<feature type="binding site" evidence="13">
    <location>
        <position position="264"/>
    </location>
    <ligand>
        <name>L-serine</name>
        <dbReference type="ChEBI" id="CHEBI:33384"/>
    </ligand>
</feature>
<comment type="catalytic activity">
    <reaction evidence="10 12">
        <text>tRNA(Sec) + L-serine + ATP = L-seryl-tRNA(Sec) + AMP + diphosphate + H(+)</text>
        <dbReference type="Rhea" id="RHEA:42580"/>
        <dbReference type="Rhea" id="RHEA-COMP:9742"/>
        <dbReference type="Rhea" id="RHEA-COMP:10128"/>
        <dbReference type="ChEBI" id="CHEBI:15378"/>
        <dbReference type="ChEBI" id="CHEBI:30616"/>
        <dbReference type="ChEBI" id="CHEBI:33019"/>
        <dbReference type="ChEBI" id="CHEBI:33384"/>
        <dbReference type="ChEBI" id="CHEBI:78442"/>
        <dbReference type="ChEBI" id="CHEBI:78533"/>
        <dbReference type="ChEBI" id="CHEBI:456215"/>
        <dbReference type="EC" id="6.1.1.11"/>
    </reaction>
</comment>
<dbReference type="SUPFAM" id="SSF46589">
    <property type="entry name" value="tRNA-binding arm"/>
    <property type="match status" value="1"/>
</dbReference>
<dbReference type="AlphaFoldDB" id="A0A109BIN5"/>
<evidence type="ECO:0000256" key="3">
    <source>
        <dbReference type="ARBA" id="ARBA00010728"/>
    </source>
</evidence>
<dbReference type="Gene3D" id="1.10.287.40">
    <property type="entry name" value="Serine-tRNA synthetase, tRNA binding domain"/>
    <property type="match status" value="1"/>
</dbReference>
<protein>
    <recommendedName>
        <fullName evidence="12">Serine--tRNA ligase</fullName>
        <ecNumber evidence="12">6.1.1.11</ecNumber>
    </recommendedName>
    <alternativeName>
        <fullName evidence="12">Seryl-tRNA synthetase</fullName>
        <shortName evidence="12">SerRS</shortName>
    </alternativeName>
    <alternativeName>
        <fullName evidence="12">Seryl-tRNA(Ser/Sec) synthetase</fullName>
    </alternativeName>
</protein>
<evidence type="ECO:0000256" key="1">
    <source>
        <dbReference type="ARBA" id="ARBA00004496"/>
    </source>
</evidence>
<dbReference type="PATRIC" id="fig|121290.4.peg.2695"/>
<keyword evidence="8 12" id="KW-0648">Protein biosynthesis</keyword>
<dbReference type="PRINTS" id="PR00981">
    <property type="entry name" value="TRNASYNTHSER"/>
</dbReference>
<feature type="domain" description="Aminoacyl-transfer RNA synthetases class-II family profile" evidence="16">
    <location>
        <begin position="142"/>
        <end position="412"/>
    </location>
</feature>
<comment type="subcellular location">
    <subcellularLocation>
        <location evidence="1 12">Cytoplasm</location>
    </subcellularLocation>
</comment>
<evidence type="ECO:0000256" key="8">
    <source>
        <dbReference type="ARBA" id="ARBA00022917"/>
    </source>
</evidence>
<evidence type="ECO:0000256" key="14">
    <source>
        <dbReference type="PIRSR" id="PIRSR001529-2"/>
    </source>
</evidence>
<dbReference type="HAMAP" id="MF_00176">
    <property type="entry name" value="Ser_tRNA_synth_type1"/>
    <property type="match status" value="1"/>
</dbReference>
<dbReference type="GO" id="GO:0016260">
    <property type="term" value="P:selenocysteine biosynthetic process"/>
    <property type="evidence" value="ECO:0007669"/>
    <property type="project" value="UniProtKB-UniRule"/>
</dbReference>
<dbReference type="EC" id="6.1.1.11" evidence="12"/>
<evidence type="ECO:0000256" key="12">
    <source>
        <dbReference type="HAMAP-Rule" id="MF_00176"/>
    </source>
</evidence>
<dbReference type="Pfam" id="PF02403">
    <property type="entry name" value="Seryl_tRNA_N"/>
    <property type="match status" value="1"/>
</dbReference>
<evidence type="ECO:0000256" key="10">
    <source>
        <dbReference type="ARBA" id="ARBA00047929"/>
    </source>
</evidence>
<dbReference type="InterPro" id="IPR042103">
    <property type="entry name" value="SerRS_1_N_sf"/>
</dbReference>
<dbReference type="OrthoDB" id="9804647at2"/>
<feature type="binding site" evidence="12">
    <location>
        <begin position="233"/>
        <end position="235"/>
    </location>
    <ligand>
        <name>L-serine</name>
        <dbReference type="ChEBI" id="CHEBI:33384"/>
    </ligand>
</feature>
<dbReference type="PANTHER" id="PTHR43697">
    <property type="entry name" value="SERYL-TRNA SYNTHETASE"/>
    <property type="match status" value="1"/>
</dbReference>
<name>A0A109BIN5_HYPSL</name>
<dbReference type="Gene3D" id="3.30.930.10">
    <property type="entry name" value="Bira Bifunctional Protein, Domain 2"/>
    <property type="match status" value="1"/>
</dbReference>
<comment type="caution">
    <text evidence="12">Lacks conserved residue(s) required for the propagation of feature annotation.</text>
</comment>
<gene>
    <name evidence="12" type="primary">serS</name>
    <name evidence="17" type="ORF">APY04_1459</name>
</gene>
<evidence type="ECO:0000256" key="7">
    <source>
        <dbReference type="ARBA" id="ARBA00022840"/>
    </source>
</evidence>
<keyword evidence="4 12" id="KW-0963">Cytoplasm</keyword>
<evidence type="ECO:0000256" key="2">
    <source>
        <dbReference type="ARBA" id="ARBA00005045"/>
    </source>
</evidence>
<reference evidence="17 18" key="1">
    <citation type="submission" date="2015-10" db="EMBL/GenBank/DDBJ databases">
        <title>Transcriptomic analysis of a linuron degrading triple-species bacterial consortium.</title>
        <authorList>
            <person name="Albers P."/>
        </authorList>
    </citation>
    <scope>NUCLEOTIDE SEQUENCE [LARGE SCALE GENOMIC DNA]</scope>
    <source>
        <strain evidence="17 18">WDL6</strain>
    </source>
</reference>
<dbReference type="PROSITE" id="PS50862">
    <property type="entry name" value="AA_TRNA_LIGASE_II"/>
    <property type="match status" value="1"/>
</dbReference>
<comment type="subunit">
    <text evidence="12">Homodimer. The tRNA molecule binds across the dimer.</text>
</comment>
<dbReference type="InterPro" id="IPR006195">
    <property type="entry name" value="aa-tRNA-synth_II"/>
</dbReference>
<feature type="binding site" evidence="12 14">
    <location>
        <begin position="264"/>
        <end position="266"/>
    </location>
    <ligand>
        <name>ATP</name>
        <dbReference type="ChEBI" id="CHEBI:30616"/>
    </ligand>
</feature>
<evidence type="ECO:0000256" key="13">
    <source>
        <dbReference type="PIRSR" id="PIRSR001529-1"/>
    </source>
</evidence>
<dbReference type="InterPro" id="IPR010978">
    <property type="entry name" value="tRNA-bd_arm"/>
</dbReference>
<feature type="binding site" evidence="13">
    <location>
        <position position="385"/>
    </location>
    <ligand>
        <name>L-serine</name>
        <dbReference type="ChEBI" id="CHEBI:33384"/>
    </ligand>
</feature>
<feature type="binding site" evidence="12 14">
    <location>
        <begin position="351"/>
        <end position="354"/>
    </location>
    <ligand>
        <name>ATP</name>
        <dbReference type="ChEBI" id="CHEBI:30616"/>
    </ligand>
</feature>
<comment type="domain">
    <text evidence="12">Consists of two distinct domains, a catalytic core and a N-terminal extension that is involved in tRNA binding.</text>
</comment>
<keyword evidence="18" id="KW-1185">Reference proteome</keyword>
<dbReference type="CDD" id="cd00770">
    <property type="entry name" value="SerRS_core"/>
    <property type="match status" value="1"/>
</dbReference>
<dbReference type="GO" id="GO:0004828">
    <property type="term" value="F:serine-tRNA ligase activity"/>
    <property type="evidence" value="ECO:0007669"/>
    <property type="project" value="UniProtKB-UniRule"/>
</dbReference>
<dbReference type="Proteomes" id="UP000059074">
    <property type="component" value="Unassembled WGS sequence"/>
</dbReference>
<evidence type="ECO:0000256" key="5">
    <source>
        <dbReference type="ARBA" id="ARBA00022598"/>
    </source>
</evidence>
<feature type="binding site" evidence="12">
    <location>
        <position position="387"/>
    </location>
    <ligand>
        <name>L-serine</name>
        <dbReference type="ChEBI" id="CHEBI:33384"/>
    </ligand>
</feature>
<dbReference type="InterPro" id="IPR002317">
    <property type="entry name" value="Ser-tRNA-ligase_type_1"/>
</dbReference>
<feature type="binding site" evidence="12 13">
    <location>
        <position position="287"/>
    </location>
    <ligand>
        <name>L-serine</name>
        <dbReference type="ChEBI" id="CHEBI:33384"/>
    </ligand>
</feature>
<keyword evidence="7 12" id="KW-0067">ATP-binding</keyword>
<dbReference type="NCBIfam" id="TIGR00414">
    <property type="entry name" value="serS"/>
    <property type="match status" value="1"/>
</dbReference>
<keyword evidence="9 12" id="KW-0030">Aminoacyl-tRNA synthetase</keyword>
<accession>A0A109BIN5</accession>
<dbReference type="STRING" id="121290.APY04_1459"/>
<feature type="binding site" evidence="13">
    <location>
        <position position="233"/>
    </location>
    <ligand>
        <name>L-serine</name>
        <dbReference type="ChEBI" id="CHEBI:33384"/>
    </ligand>
</feature>
<proteinExistence type="inferred from homology"/>
<evidence type="ECO:0000256" key="9">
    <source>
        <dbReference type="ARBA" id="ARBA00023146"/>
    </source>
</evidence>
<comment type="caution">
    <text evidence="17">The sequence shown here is derived from an EMBL/GenBank/DDBJ whole genome shotgun (WGS) entry which is preliminary data.</text>
</comment>
<dbReference type="InterPro" id="IPR045864">
    <property type="entry name" value="aa-tRNA-synth_II/BPL/LPL"/>
</dbReference>
<keyword evidence="15" id="KW-0175">Coiled coil</keyword>
<dbReference type="Pfam" id="PF00587">
    <property type="entry name" value="tRNA-synt_2b"/>
    <property type="match status" value="1"/>
</dbReference>
<comment type="pathway">
    <text evidence="2 12">Aminoacyl-tRNA biosynthesis; selenocysteinyl-tRNA(Sec) biosynthesis; L-seryl-tRNA(Sec) from L-serine and tRNA(Sec): step 1/1.</text>
</comment>
<keyword evidence="5 12" id="KW-0436">Ligase</keyword>
<dbReference type="SUPFAM" id="SSF55681">
    <property type="entry name" value="Class II aaRS and biotin synthetases"/>
    <property type="match status" value="1"/>
</dbReference>
<evidence type="ECO:0000256" key="6">
    <source>
        <dbReference type="ARBA" id="ARBA00022741"/>
    </source>
</evidence>
<evidence type="ECO:0000256" key="11">
    <source>
        <dbReference type="ARBA" id="ARBA00048823"/>
    </source>
</evidence>
<dbReference type="EMBL" id="LMTR01000045">
    <property type="protein sequence ID" value="KWT69376.1"/>
    <property type="molecule type" value="Genomic_DNA"/>
</dbReference>
<comment type="catalytic activity">
    <reaction evidence="11 12">
        <text>tRNA(Ser) + L-serine + ATP = L-seryl-tRNA(Ser) + AMP + diphosphate + H(+)</text>
        <dbReference type="Rhea" id="RHEA:12292"/>
        <dbReference type="Rhea" id="RHEA-COMP:9669"/>
        <dbReference type="Rhea" id="RHEA-COMP:9703"/>
        <dbReference type="ChEBI" id="CHEBI:15378"/>
        <dbReference type="ChEBI" id="CHEBI:30616"/>
        <dbReference type="ChEBI" id="CHEBI:33019"/>
        <dbReference type="ChEBI" id="CHEBI:33384"/>
        <dbReference type="ChEBI" id="CHEBI:78442"/>
        <dbReference type="ChEBI" id="CHEBI:78533"/>
        <dbReference type="ChEBI" id="CHEBI:456215"/>
        <dbReference type="EC" id="6.1.1.11"/>
    </reaction>
</comment>
<dbReference type="InterPro" id="IPR002314">
    <property type="entry name" value="aa-tRNA-synt_IIb"/>
</dbReference>
<comment type="similarity">
    <text evidence="3 12">Belongs to the class-II aminoacyl-tRNA synthetase family. Type-1 seryl-tRNA synthetase subfamily.</text>
</comment>
<evidence type="ECO:0000313" key="17">
    <source>
        <dbReference type="EMBL" id="KWT69376.1"/>
    </source>
</evidence>
<keyword evidence="6 12" id="KW-0547">Nucleotide-binding</keyword>
<dbReference type="PANTHER" id="PTHR43697:SF1">
    <property type="entry name" value="SERINE--TRNA LIGASE"/>
    <property type="match status" value="1"/>
</dbReference>